<organism evidence="10 11">
    <name type="scientific">Trichoderma asperellum (strain ATCC 204424 / CBS 433.97 / NBRC 101777)</name>
    <dbReference type="NCBI Taxonomy" id="1042311"/>
    <lineage>
        <taxon>Eukaryota</taxon>
        <taxon>Fungi</taxon>
        <taxon>Dikarya</taxon>
        <taxon>Ascomycota</taxon>
        <taxon>Pezizomycotina</taxon>
        <taxon>Sordariomycetes</taxon>
        <taxon>Hypocreomycetidae</taxon>
        <taxon>Hypocreales</taxon>
        <taxon>Hypocreaceae</taxon>
        <taxon>Trichoderma</taxon>
    </lineage>
</organism>
<dbReference type="PANTHER" id="PTHR37994:SF4">
    <property type="entry name" value="ER TRANSPORTER 6TM N-TERMINAL DOMAIN-CONTAINING PROTEIN-RELATED"/>
    <property type="match status" value="1"/>
</dbReference>
<name>A0A2T3YR29_TRIA4</name>
<reference evidence="10 11" key="1">
    <citation type="submission" date="2016-07" db="EMBL/GenBank/DDBJ databases">
        <title>Multiple horizontal gene transfer events from other fungi enriched the ability of initially mycotrophic Trichoderma (Ascomycota) to feed on dead plant biomass.</title>
        <authorList>
            <consortium name="DOE Joint Genome Institute"/>
            <person name="Aerts A."/>
            <person name="Atanasova L."/>
            <person name="Chenthamara K."/>
            <person name="Zhang J."/>
            <person name="Grujic M."/>
            <person name="Henrissat B."/>
            <person name="Kuo A."/>
            <person name="Salamov A."/>
            <person name="Lipzen A."/>
            <person name="Labutti K."/>
            <person name="Barry K."/>
            <person name="Miao Y."/>
            <person name="Rahimi M.J."/>
            <person name="Shen Q."/>
            <person name="Grigoriev I.V."/>
            <person name="Kubicek C.P."/>
            <person name="Druzhinina I.S."/>
        </authorList>
    </citation>
    <scope>NUCLEOTIDE SEQUENCE [LARGE SCALE GENOMIC DNA]</scope>
    <source>
        <strain evidence="10 11">CBS 433.97</strain>
    </source>
</reference>
<evidence type="ECO:0008006" key="12">
    <source>
        <dbReference type="Google" id="ProtNLM"/>
    </source>
</evidence>
<keyword evidence="4 6" id="KW-0472">Membrane</keyword>
<dbReference type="InterPro" id="IPR018820">
    <property type="entry name" value="BRE4-related_DUF2421"/>
</dbReference>
<feature type="transmembrane region" description="Helical" evidence="6">
    <location>
        <begin position="688"/>
        <end position="704"/>
    </location>
</feature>
<evidence type="ECO:0000256" key="5">
    <source>
        <dbReference type="SAM" id="MobiDB-lite"/>
    </source>
</evidence>
<keyword evidence="2 6" id="KW-0812">Transmembrane</keyword>
<feature type="domain" description="Integral membrane bound transporter" evidence="9">
    <location>
        <begin position="629"/>
        <end position="768"/>
    </location>
</feature>
<dbReference type="GO" id="GO:0016020">
    <property type="term" value="C:membrane"/>
    <property type="evidence" value="ECO:0007669"/>
    <property type="project" value="UniProtKB-SubCell"/>
</dbReference>
<proteinExistence type="predicted"/>
<dbReference type="Proteomes" id="UP000240493">
    <property type="component" value="Unassembled WGS sequence"/>
</dbReference>
<feature type="transmembrane region" description="Helical" evidence="6">
    <location>
        <begin position="660"/>
        <end position="681"/>
    </location>
</feature>
<feature type="transmembrane region" description="Helical" evidence="6">
    <location>
        <begin position="152"/>
        <end position="171"/>
    </location>
</feature>
<dbReference type="EMBL" id="KZ679285">
    <property type="protein sequence ID" value="PTB34974.1"/>
    <property type="molecule type" value="Genomic_DNA"/>
</dbReference>
<feature type="transmembrane region" description="Helical" evidence="6">
    <location>
        <begin position="710"/>
        <end position="728"/>
    </location>
</feature>
<evidence type="ECO:0000256" key="1">
    <source>
        <dbReference type="ARBA" id="ARBA00004141"/>
    </source>
</evidence>
<dbReference type="STRING" id="1042311.A0A2T3YR29"/>
<feature type="domain" description="Putative ER transporter 6TM N-terminal" evidence="8">
    <location>
        <begin position="57"/>
        <end position="367"/>
    </location>
</feature>
<keyword evidence="11" id="KW-1185">Reference proteome</keyword>
<feature type="domain" description="DUF2421" evidence="7">
    <location>
        <begin position="773"/>
        <end position="900"/>
    </location>
</feature>
<evidence type="ECO:0000259" key="9">
    <source>
        <dbReference type="Pfam" id="PF13515"/>
    </source>
</evidence>
<evidence type="ECO:0000256" key="6">
    <source>
        <dbReference type="SAM" id="Phobius"/>
    </source>
</evidence>
<dbReference type="InterPro" id="IPR049453">
    <property type="entry name" value="Memb_transporter_dom"/>
</dbReference>
<feature type="compositionally biased region" description="Low complexity" evidence="5">
    <location>
        <begin position="15"/>
        <end position="26"/>
    </location>
</feature>
<evidence type="ECO:0000313" key="10">
    <source>
        <dbReference type="EMBL" id="PTB34974.1"/>
    </source>
</evidence>
<dbReference type="AlphaFoldDB" id="A0A2T3YR29"/>
<evidence type="ECO:0000259" key="8">
    <source>
        <dbReference type="Pfam" id="PF10337"/>
    </source>
</evidence>
<dbReference type="Pfam" id="PF13515">
    <property type="entry name" value="FUSC_2"/>
    <property type="match status" value="1"/>
</dbReference>
<gene>
    <name evidence="10" type="ORF">M441DRAFT_41645</name>
</gene>
<comment type="subcellular location">
    <subcellularLocation>
        <location evidence="1">Membrane</location>
        <topology evidence="1">Multi-pass membrane protein</topology>
    </subcellularLocation>
</comment>
<dbReference type="Pfam" id="PF10334">
    <property type="entry name" value="BRE4"/>
    <property type="match status" value="1"/>
</dbReference>
<dbReference type="OrthoDB" id="2274698at2759"/>
<feature type="transmembrane region" description="Helical" evidence="6">
    <location>
        <begin position="119"/>
        <end position="140"/>
    </location>
</feature>
<feature type="transmembrane region" description="Helical" evidence="6">
    <location>
        <begin position="607"/>
        <end position="626"/>
    </location>
</feature>
<protein>
    <recommendedName>
        <fullName evidence="12">ER transporter 6TM N-terminal domain-containing protein</fullName>
    </recommendedName>
</protein>
<feature type="transmembrane region" description="Helical" evidence="6">
    <location>
        <begin position="216"/>
        <end position="236"/>
    </location>
</feature>
<evidence type="ECO:0000313" key="11">
    <source>
        <dbReference type="Proteomes" id="UP000240493"/>
    </source>
</evidence>
<sequence length="1006" mass="113139">MASKSPVTHPDNRNASIPEAASPSISGVLSRSRTGSTVYRSDTARRLQLKSVLLQQTLDWHTATMAIKASIPPAVLVCAIQSNSWINHFKTNAYLAPIISTCVLPALPRAMLIRHNIRLTFVIVLAYCWALLAGWCGVQARHHTTHSLNDTSAYNSSAEAVVAIFLIFWIWCTFTVKSAFPNWGLQCTLAGIFTVATLPNIARAPTMPEVIDETNVILEAFLVGQAVGFVNALILFPQSCRGLFRKDVGFCLDELVAVMQAQRKCMEETLLKKASTIGEEENGSSSIGQLEGALQRFVNAVEKSRQDSEYAACEISWGVFDHAKLEEISSLLLDLIPPVSGLSSVADMLQLHVDGCNITSDAGDNSDSDEAGNTTSRDDGWQHLEMAMDQNSRQMSDTIIKGVEHAKLRLKLTKRRPMFKSYRVKNTDEEHEAGITQPGDVTFLESFRDVFSHGRVLSHENEDMNNKELLDCYIQHRPQIGNLSQYTSEMHYNTLRYFLFLHSQTILSSLGEEFLKLLVYFDECYTHSRRLLIPRFLQPRYWIERFISRGGVPRDGASQNTGAQTSIKLGSSFYNPKNPDHLPPSNFMETIGDYIRKISSIFRSDHAAYGLRGACAIMTIGIIAFLHDSQDFYFAQRFLWALFAILLSMARTAGSSTFLLLGRVLGTIASMIASYIIWYVVDQKTPGILVFLWLWFLVLGYLFVKFPDFFSIWFVALVASIVMIGNELQVRKLGKEAIIKSGQVVYPPYIIFPYRLAVVTLGVLTGYFWTIFPYPLSEHSELRENMAKAMYGLARYYMCIQQTILARLSGNFGDISDKTSPGFHLQAARRRIFHRYQALNTRAKTSFQFLDWEFSLGGRFPKQTYGEMLSILERLVSYMTLSSYVSQELKAPDATSSWWAHDPTGTAQVHLTPGGVTTRMIILHSALSRAHPLPPELEELGIPHLGEFLTRDVPADERFAAAALIHSVNWYLIRDINRLTELARELVGELNFSFVIVHDNYIESGQ</sequence>
<dbReference type="InterPro" id="IPR018823">
    <property type="entry name" value="ArAE_2_N"/>
</dbReference>
<feature type="region of interest" description="Disordered" evidence="5">
    <location>
        <begin position="360"/>
        <end position="379"/>
    </location>
</feature>
<dbReference type="Pfam" id="PF10337">
    <property type="entry name" value="ArAE_2_N"/>
    <property type="match status" value="1"/>
</dbReference>
<dbReference type="PANTHER" id="PTHR37994">
    <property type="entry name" value="ARAE_2_N DOMAIN-CONTAINING PROTEIN-RELATED"/>
    <property type="match status" value="1"/>
</dbReference>
<feature type="transmembrane region" description="Helical" evidence="6">
    <location>
        <begin position="183"/>
        <end position="204"/>
    </location>
</feature>
<evidence type="ECO:0000256" key="2">
    <source>
        <dbReference type="ARBA" id="ARBA00022692"/>
    </source>
</evidence>
<evidence type="ECO:0000256" key="3">
    <source>
        <dbReference type="ARBA" id="ARBA00022989"/>
    </source>
</evidence>
<evidence type="ECO:0000256" key="4">
    <source>
        <dbReference type="ARBA" id="ARBA00023136"/>
    </source>
</evidence>
<feature type="region of interest" description="Disordered" evidence="5">
    <location>
        <begin position="1"/>
        <end position="29"/>
    </location>
</feature>
<keyword evidence="3 6" id="KW-1133">Transmembrane helix</keyword>
<accession>A0A2T3YR29</accession>
<feature type="transmembrane region" description="Helical" evidence="6">
    <location>
        <begin position="749"/>
        <end position="769"/>
    </location>
</feature>
<evidence type="ECO:0000259" key="7">
    <source>
        <dbReference type="Pfam" id="PF10334"/>
    </source>
</evidence>